<organism evidence="2 3">
    <name type="scientific">Methylotenera versatilis (strain 301)</name>
    <dbReference type="NCBI Taxonomy" id="666681"/>
    <lineage>
        <taxon>Bacteria</taxon>
        <taxon>Pseudomonadati</taxon>
        <taxon>Pseudomonadota</taxon>
        <taxon>Betaproteobacteria</taxon>
        <taxon>Nitrosomonadales</taxon>
        <taxon>Methylophilaceae</taxon>
        <taxon>Methylotenera</taxon>
    </lineage>
</organism>
<dbReference type="EMBL" id="CP002056">
    <property type="protein sequence ID" value="ADI28859.1"/>
    <property type="molecule type" value="Genomic_DNA"/>
</dbReference>
<dbReference type="HOGENOM" id="CLU_1873030_0_0_4"/>
<dbReference type="AlphaFoldDB" id="D7DME8"/>
<dbReference type="RefSeq" id="WP_013147175.1">
    <property type="nucleotide sequence ID" value="NC_014207.1"/>
</dbReference>
<proteinExistence type="predicted"/>
<feature type="compositionally biased region" description="Basic and acidic residues" evidence="1">
    <location>
        <begin position="106"/>
        <end position="116"/>
    </location>
</feature>
<name>D7DME8_METV0</name>
<feature type="region of interest" description="Disordered" evidence="1">
    <location>
        <begin position="80"/>
        <end position="117"/>
    </location>
</feature>
<evidence type="ECO:0000256" key="1">
    <source>
        <dbReference type="SAM" id="MobiDB-lite"/>
    </source>
</evidence>
<dbReference type="STRING" id="666681.M301_0475"/>
<dbReference type="KEGG" id="meh:M301_0475"/>
<reference evidence="2 3" key="2">
    <citation type="journal article" date="2011" name="J. Bacteriol.">
        <title>Genomes of three methylotrophs from a single niche uncover genetic and metabolic divergence of Methylophilaceae.</title>
        <authorList>
            <person name="Lapidus A."/>
            <person name="Clum A."/>
            <person name="Labutti K."/>
            <person name="Kaluzhnaya M.G."/>
            <person name="Lim S."/>
            <person name="Beck D.A."/>
            <person name="Glavina Del Rio T."/>
            <person name="Nolan M."/>
            <person name="Mavromatis K."/>
            <person name="Huntemann M."/>
            <person name="Lucas S."/>
            <person name="Lidstrom M.E."/>
            <person name="Ivanova N."/>
            <person name="Chistoserdova L."/>
        </authorList>
    </citation>
    <scope>NUCLEOTIDE SEQUENCE [LARGE SCALE GENOMIC DNA]</scope>
    <source>
        <strain evidence="2 3">301</strain>
    </source>
</reference>
<keyword evidence="3" id="KW-1185">Reference proteome</keyword>
<reference evidence="3" key="1">
    <citation type="submission" date="2010-05" db="EMBL/GenBank/DDBJ databases">
        <title>Complete sequence of Methylotenera sp. 301.</title>
        <authorList>
            <person name="Lucas S."/>
            <person name="Copeland A."/>
            <person name="Lapidus A."/>
            <person name="Cheng J.-F."/>
            <person name="Bruce D."/>
            <person name="Goodwin L."/>
            <person name="Pitluck S."/>
            <person name="Clum A."/>
            <person name="Land M."/>
            <person name="Hauser L."/>
            <person name="Kyrpides N."/>
            <person name="Ivanova N."/>
            <person name="Chistoservova L."/>
            <person name="Kalyuzhnaya M."/>
            <person name="Woyke T."/>
        </authorList>
    </citation>
    <scope>NUCLEOTIDE SEQUENCE [LARGE SCALE GENOMIC DNA]</scope>
    <source>
        <strain evidence="3">301</strain>
    </source>
</reference>
<protein>
    <submittedName>
        <fullName evidence="2">Uncharacterized protein</fullName>
    </submittedName>
</protein>
<evidence type="ECO:0000313" key="3">
    <source>
        <dbReference type="Proteomes" id="UP000000383"/>
    </source>
</evidence>
<evidence type="ECO:0000313" key="2">
    <source>
        <dbReference type="EMBL" id="ADI28859.1"/>
    </source>
</evidence>
<gene>
    <name evidence="2" type="ordered locus">M301_0475</name>
</gene>
<sequence>MVIGEFVEKSKAMMLKLGDMFIRELSEKAELGMPKQPLQTVRIMSATLLVCGVMLMTAWTQAKAEVPEAAQVTSIIDSSDEMDVAKEKPEKKAQVSPYVKASRQHVQVDEPNEAHKRSLAITVGFPGVPSGQGKRH</sequence>
<accession>D7DME8</accession>
<dbReference type="Proteomes" id="UP000000383">
    <property type="component" value="Chromosome"/>
</dbReference>
<feature type="compositionally biased region" description="Basic and acidic residues" evidence="1">
    <location>
        <begin position="83"/>
        <end position="93"/>
    </location>
</feature>